<reference evidence="1" key="1">
    <citation type="submission" date="2014-02" db="EMBL/GenBank/DDBJ databases">
        <title>Expanding our view of genomic diversity in Candidatus Accumulibacter clades.</title>
        <authorList>
            <person name="Skennerton C.T."/>
            <person name="Barr J.J."/>
            <person name="Slater F.R."/>
            <person name="Bond P.L."/>
            <person name="Tyson G.W."/>
        </authorList>
    </citation>
    <scope>NUCLEOTIDE SEQUENCE [LARGE SCALE GENOMIC DNA]</scope>
</reference>
<organism evidence="1 2">
    <name type="scientific">Accumulibacter regalis</name>
    <dbReference type="NCBI Taxonomy" id="522306"/>
    <lineage>
        <taxon>Bacteria</taxon>
        <taxon>Pseudomonadati</taxon>
        <taxon>Pseudomonadota</taxon>
        <taxon>Betaproteobacteria</taxon>
        <taxon>Candidatus Accumulibacter</taxon>
    </lineage>
</organism>
<accession>A0A011RFQ6</accession>
<evidence type="ECO:0000313" key="1">
    <source>
        <dbReference type="EMBL" id="EXI90049.1"/>
    </source>
</evidence>
<gene>
    <name evidence="1" type="ORF">AW11_01082</name>
</gene>
<comment type="caution">
    <text evidence="1">The sequence shown here is derived from an EMBL/GenBank/DDBJ whole genome shotgun (WGS) entry which is preliminary data.</text>
</comment>
<evidence type="ECO:0000313" key="2">
    <source>
        <dbReference type="Proteomes" id="UP000022141"/>
    </source>
</evidence>
<dbReference type="Pfam" id="PF05930">
    <property type="entry name" value="Phage_AlpA"/>
    <property type="match status" value="1"/>
</dbReference>
<dbReference type="Gene3D" id="1.10.238.160">
    <property type="match status" value="1"/>
</dbReference>
<keyword evidence="2" id="KW-1185">Reference proteome</keyword>
<dbReference type="STRING" id="1454004.AW11_01082"/>
<dbReference type="AlphaFoldDB" id="A0A011RFQ6"/>
<dbReference type="eggNOG" id="COG3311">
    <property type="taxonomic scope" value="Bacteria"/>
</dbReference>
<name>A0A011RFQ6_ACCRE</name>
<protein>
    <submittedName>
        <fullName evidence="1">Transcriptional regulator</fullName>
    </submittedName>
</protein>
<sequence length="61" mass="6839">MHNTLLRLPEVLAITRRSKAQIYRDAASGTFPRPVKIGARASAWRCVDVQAWLDNLAPAHK</sequence>
<proteinExistence type="predicted"/>
<dbReference type="EMBL" id="JEMY01000010">
    <property type="protein sequence ID" value="EXI90049.1"/>
    <property type="molecule type" value="Genomic_DNA"/>
</dbReference>
<dbReference type="Proteomes" id="UP000022141">
    <property type="component" value="Unassembled WGS sequence"/>
</dbReference>
<dbReference type="InterPro" id="IPR010260">
    <property type="entry name" value="AlpA"/>
</dbReference>